<sequence>MKNLLLFLSFIFFFNTINANSYQRDVWKFLDKSYKSLLTDPKQAVDYTLQAFDILKQTTDSNLIVSTLIVSGHAYMLYGNFDMSVNTYYKALSYCPAKDLKTKAKINVNLGALYGSLKDFSKAINLIDNATSTYKVLKDSSGMANAYNARGLIHVYMKEYEIADKFFRDALRINKALGDKKNIAANINNLCLYEGDTEEKIKLIQEAIVINENLNALWSLAENYNNLGMQLFYAKRNNEALSALKKAAVYAFDVNAHELICDNYEYLSKVYAAQKCYKEAYDNLLNFEKKREQLLQKRELVNIERNLIKQKLQDQKKESEIQKHMHQIELLKRNISLAVVLFLCITLLAFFLIKQYKRKKDLQIAKGQTELLLKDKIITELKLQQQAVELSAKSEKLESTQSELTNFVLFLNSRNELLEKIREMIKSAYKMNSNEILTHLKKINTFILQFKRLEDDNNSLTKEVDEQNHEFLSRLEQKHPGLTHGEKKLATFLRINLSTKEISLLTGISIKAISMARYRLRKTLCLHSQDDISAYLRDI</sequence>
<dbReference type="Pfam" id="PF13424">
    <property type="entry name" value="TPR_12"/>
    <property type="match status" value="1"/>
</dbReference>
<feature type="repeat" description="TPR" evidence="1">
    <location>
        <begin position="144"/>
        <end position="177"/>
    </location>
</feature>
<evidence type="ECO:0000256" key="2">
    <source>
        <dbReference type="SAM" id="Coils"/>
    </source>
</evidence>
<evidence type="ECO:0000313" key="6">
    <source>
        <dbReference type="Proteomes" id="UP000284379"/>
    </source>
</evidence>
<dbReference type="PROSITE" id="PS50005">
    <property type="entry name" value="TPR"/>
    <property type="match status" value="2"/>
</dbReference>
<dbReference type="PANTHER" id="PTHR10098">
    <property type="entry name" value="RAPSYN-RELATED"/>
    <property type="match status" value="1"/>
</dbReference>
<dbReference type="SUPFAM" id="SSF46894">
    <property type="entry name" value="C-terminal effector domain of the bipartite response regulators"/>
    <property type="match status" value="1"/>
</dbReference>
<dbReference type="PANTHER" id="PTHR10098:SF108">
    <property type="entry name" value="TETRATRICOPEPTIDE REPEAT PROTEIN 28"/>
    <property type="match status" value="1"/>
</dbReference>
<dbReference type="Proteomes" id="UP000284379">
    <property type="component" value="Unassembled WGS sequence"/>
</dbReference>
<dbReference type="InterPro" id="IPR019734">
    <property type="entry name" value="TPR_rpt"/>
</dbReference>
<dbReference type="Gene3D" id="1.25.40.10">
    <property type="entry name" value="Tetratricopeptide repeat domain"/>
    <property type="match status" value="2"/>
</dbReference>
<keyword evidence="1" id="KW-0802">TPR repeat</keyword>
<evidence type="ECO:0000313" key="5">
    <source>
        <dbReference type="EMBL" id="RHB32342.1"/>
    </source>
</evidence>
<dbReference type="RefSeq" id="WP_122202066.1">
    <property type="nucleotide sequence ID" value="NZ_CABJFV010000019.1"/>
</dbReference>
<keyword evidence="3" id="KW-1133">Transmembrane helix</keyword>
<evidence type="ECO:0000256" key="4">
    <source>
        <dbReference type="SAM" id="SignalP"/>
    </source>
</evidence>
<feature type="repeat" description="TPR" evidence="1">
    <location>
        <begin position="65"/>
        <end position="98"/>
    </location>
</feature>
<feature type="coiled-coil region" evidence="2">
    <location>
        <begin position="277"/>
        <end position="329"/>
    </location>
</feature>
<proteinExistence type="predicted"/>
<keyword evidence="3" id="KW-0812">Transmembrane</keyword>
<feature type="coiled-coil region" evidence="2">
    <location>
        <begin position="443"/>
        <end position="470"/>
    </location>
</feature>
<evidence type="ECO:0000256" key="3">
    <source>
        <dbReference type="SAM" id="Phobius"/>
    </source>
</evidence>
<dbReference type="AlphaFoldDB" id="A0A413VFD9"/>
<gene>
    <name evidence="5" type="ORF">DW888_17135</name>
</gene>
<name>A0A413VFD9_9BACE</name>
<organism evidence="5 6">
    <name type="scientific">Bacteroides nordii</name>
    <dbReference type="NCBI Taxonomy" id="291645"/>
    <lineage>
        <taxon>Bacteria</taxon>
        <taxon>Pseudomonadati</taxon>
        <taxon>Bacteroidota</taxon>
        <taxon>Bacteroidia</taxon>
        <taxon>Bacteroidales</taxon>
        <taxon>Bacteroidaceae</taxon>
        <taxon>Bacteroides</taxon>
    </lineage>
</organism>
<dbReference type="EMBL" id="QSGO01000019">
    <property type="protein sequence ID" value="RHB32342.1"/>
    <property type="molecule type" value="Genomic_DNA"/>
</dbReference>
<dbReference type="InterPro" id="IPR011990">
    <property type="entry name" value="TPR-like_helical_dom_sf"/>
</dbReference>
<evidence type="ECO:0000256" key="1">
    <source>
        <dbReference type="PROSITE-ProRule" id="PRU00339"/>
    </source>
</evidence>
<keyword evidence="3" id="KW-0472">Membrane</keyword>
<protein>
    <submittedName>
        <fullName evidence="5">Uncharacterized protein</fullName>
    </submittedName>
</protein>
<keyword evidence="4" id="KW-0732">Signal</keyword>
<dbReference type="GO" id="GO:0003677">
    <property type="term" value="F:DNA binding"/>
    <property type="evidence" value="ECO:0007669"/>
    <property type="project" value="InterPro"/>
</dbReference>
<comment type="caution">
    <text evidence="5">The sequence shown here is derived from an EMBL/GenBank/DDBJ whole genome shotgun (WGS) entry which is preliminary data.</text>
</comment>
<dbReference type="InterPro" id="IPR016032">
    <property type="entry name" value="Sig_transdc_resp-reg_C-effctor"/>
</dbReference>
<reference evidence="5 6" key="1">
    <citation type="submission" date="2018-08" db="EMBL/GenBank/DDBJ databases">
        <title>A genome reference for cultivated species of the human gut microbiota.</title>
        <authorList>
            <person name="Zou Y."/>
            <person name="Xue W."/>
            <person name="Luo G."/>
        </authorList>
    </citation>
    <scope>NUCLEOTIDE SEQUENCE [LARGE SCALE GENOMIC DNA]</scope>
    <source>
        <strain evidence="5 6">AM40-30BH</strain>
    </source>
</reference>
<keyword evidence="2" id="KW-0175">Coiled coil</keyword>
<feature type="signal peptide" evidence="4">
    <location>
        <begin position="1"/>
        <end position="19"/>
    </location>
</feature>
<feature type="transmembrane region" description="Helical" evidence="3">
    <location>
        <begin position="335"/>
        <end position="353"/>
    </location>
</feature>
<dbReference type="GO" id="GO:0006355">
    <property type="term" value="P:regulation of DNA-templated transcription"/>
    <property type="evidence" value="ECO:0007669"/>
    <property type="project" value="InterPro"/>
</dbReference>
<dbReference type="SUPFAM" id="SSF48452">
    <property type="entry name" value="TPR-like"/>
    <property type="match status" value="2"/>
</dbReference>
<accession>A0A413VFD9</accession>
<feature type="chain" id="PRO_5019216420" evidence="4">
    <location>
        <begin position="20"/>
        <end position="539"/>
    </location>
</feature>
<dbReference type="SMART" id="SM00028">
    <property type="entry name" value="TPR"/>
    <property type="match status" value="4"/>
</dbReference>